<evidence type="ECO:0000259" key="4">
    <source>
        <dbReference type="PROSITE" id="PS50995"/>
    </source>
</evidence>
<dbReference type="InterPro" id="IPR036388">
    <property type="entry name" value="WH-like_DNA-bd_sf"/>
</dbReference>
<evidence type="ECO:0000313" key="5">
    <source>
        <dbReference type="EMBL" id="RSM81929.1"/>
    </source>
</evidence>
<gene>
    <name evidence="5" type="ORF">DMH04_26655</name>
</gene>
<keyword evidence="2" id="KW-0238">DNA-binding</keyword>
<keyword evidence="1" id="KW-0805">Transcription regulation</keyword>
<dbReference type="SUPFAM" id="SSF46785">
    <property type="entry name" value="Winged helix' DNA-binding domain"/>
    <property type="match status" value="1"/>
</dbReference>
<keyword evidence="3" id="KW-0804">Transcription</keyword>
<dbReference type="EMBL" id="QHKI01000024">
    <property type="protein sequence ID" value="RSM81929.1"/>
    <property type="molecule type" value="Genomic_DNA"/>
</dbReference>
<dbReference type="Proteomes" id="UP000287547">
    <property type="component" value="Unassembled WGS sequence"/>
</dbReference>
<dbReference type="InterPro" id="IPR000835">
    <property type="entry name" value="HTH_MarR-typ"/>
</dbReference>
<reference evidence="5 6" key="1">
    <citation type="submission" date="2018-05" db="EMBL/GenBank/DDBJ databases">
        <title>Evolution of GPA BGCs.</title>
        <authorList>
            <person name="Waglechner N."/>
            <person name="Wright G.D."/>
        </authorList>
    </citation>
    <scope>NUCLEOTIDE SEQUENCE [LARGE SCALE GENOMIC DNA]</scope>
    <source>
        <strain evidence="5 6">A82846</strain>
    </source>
</reference>
<dbReference type="Gene3D" id="1.10.10.10">
    <property type="entry name" value="Winged helix-like DNA-binding domain superfamily/Winged helix DNA-binding domain"/>
    <property type="match status" value="1"/>
</dbReference>
<dbReference type="PRINTS" id="PR00598">
    <property type="entry name" value="HTHMARR"/>
</dbReference>
<proteinExistence type="predicted"/>
<feature type="domain" description="HTH marR-type" evidence="4">
    <location>
        <begin position="103"/>
        <end position="235"/>
    </location>
</feature>
<dbReference type="PANTHER" id="PTHR42756:SF1">
    <property type="entry name" value="TRANSCRIPTIONAL REPRESSOR OF EMRAB OPERON"/>
    <property type="match status" value="1"/>
</dbReference>
<organism evidence="5 6">
    <name type="scientific">Kibdelosporangium aridum</name>
    <dbReference type="NCBI Taxonomy" id="2030"/>
    <lineage>
        <taxon>Bacteria</taxon>
        <taxon>Bacillati</taxon>
        <taxon>Actinomycetota</taxon>
        <taxon>Actinomycetes</taxon>
        <taxon>Pseudonocardiales</taxon>
        <taxon>Pseudonocardiaceae</taxon>
        <taxon>Kibdelosporangium</taxon>
    </lineage>
</organism>
<evidence type="ECO:0000256" key="1">
    <source>
        <dbReference type="ARBA" id="ARBA00023015"/>
    </source>
</evidence>
<evidence type="ECO:0000256" key="3">
    <source>
        <dbReference type="ARBA" id="ARBA00023163"/>
    </source>
</evidence>
<accession>A0A428Z526</accession>
<comment type="caution">
    <text evidence="5">The sequence shown here is derived from an EMBL/GenBank/DDBJ whole genome shotgun (WGS) entry which is preliminary data.</text>
</comment>
<dbReference type="GO" id="GO:0003700">
    <property type="term" value="F:DNA-binding transcription factor activity"/>
    <property type="evidence" value="ECO:0007669"/>
    <property type="project" value="InterPro"/>
</dbReference>
<dbReference type="PROSITE" id="PS50995">
    <property type="entry name" value="HTH_MARR_2"/>
    <property type="match status" value="1"/>
</dbReference>
<sequence length="257" mass="28442">MPTTPNTADRTIQLHLKQQLDIMIGDRSAPTPTRQAWVHNACVNSPCANHLHVLSTRLPRSSGRYVRLARGFAATRTYCAVLCVRRHEVKQRNQDGTRMTLPDTALARVLELATLLNDINDRGLADAGGLTRARAAVIWRLRDSGPVTQSDLSRAMQVTPRNITGIVDALEANDFVARERHPTDRRAFVVSLTERGEHMAEQMTKGYRELATAVFGDLADAELREFVTTLTGVLQRFREADVQQIGSSGNPDGDHPA</sequence>
<dbReference type="InterPro" id="IPR036390">
    <property type="entry name" value="WH_DNA-bd_sf"/>
</dbReference>
<evidence type="ECO:0000256" key="2">
    <source>
        <dbReference type="ARBA" id="ARBA00023125"/>
    </source>
</evidence>
<dbReference type="PROSITE" id="PS01117">
    <property type="entry name" value="HTH_MARR_1"/>
    <property type="match status" value="1"/>
</dbReference>
<dbReference type="AlphaFoldDB" id="A0A428Z526"/>
<dbReference type="GO" id="GO:0003677">
    <property type="term" value="F:DNA binding"/>
    <property type="evidence" value="ECO:0007669"/>
    <property type="project" value="UniProtKB-KW"/>
</dbReference>
<dbReference type="InterPro" id="IPR023187">
    <property type="entry name" value="Tscrpt_reg_MarR-type_CS"/>
</dbReference>
<name>A0A428Z526_KIBAR</name>
<evidence type="ECO:0000313" key="6">
    <source>
        <dbReference type="Proteomes" id="UP000287547"/>
    </source>
</evidence>
<dbReference type="SMART" id="SM00347">
    <property type="entry name" value="HTH_MARR"/>
    <property type="match status" value="1"/>
</dbReference>
<dbReference type="PANTHER" id="PTHR42756">
    <property type="entry name" value="TRANSCRIPTIONAL REGULATOR, MARR"/>
    <property type="match status" value="1"/>
</dbReference>
<protein>
    <recommendedName>
        <fullName evidence="4">HTH marR-type domain-containing protein</fullName>
    </recommendedName>
</protein>
<dbReference type="Pfam" id="PF01047">
    <property type="entry name" value="MarR"/>
    <property type="match status" value="1"/>
</dbReference>